<comment type="similarity">
    <text evidence="1">Belongs to the UxaA family.</text>
</comment>
<dbReference type="PANTHER" id="PTHR30536:SF5">
    <property type="entry name" value="ALTRONATE DEHYDRATASE"/>
    <property type="match status" value="1"/>
</dbReference>
<evidence type="ECO:0000256" key="1">
    <source>
        <dbReference type="ARBA" id="ARBA00010986"/>
    </source>
</evidence>
<evidence type="ECO:0000313" key="5">
    <source>
        <dbReference type="EMBL" id="ADO81863.1"/>
    </source>
</evidence>
<dbReference type="OrthoDB" id="9804574at2"/>
<dbReference type="KEGG" id="ipo:Ilyop_0074"/>
<accession>E3H6A4</accession>
<dbReference type="RefSeq" id="WP_013386534.1">
    <property type="nucleotide sequence ID" value="NC_014632.1"/>
</dbReference>
<dbReference type="InterPro" id="IPR052172">
    <property type="entry name" value="UxaA_altronate/galactarate_dh"/>
</dbReference>
<dbReference type="EMBL" id="CP002281">
    <property type="protein sequence ID" value="ADO81863.1"/>
    <property type="molecule type" value="Genomic_DNA"/>
</dbReference>
<dbReference type="InterPro" id="IPR048332">
    <property type="entry name" value="GD_AH_C"/>
</dbReference>
<organism evidence="5 6">
    <name type="scientific">Ilyobacter polytropus (strain ATCC 51220 / DSM 2926 / LMG 16218 / CuHBu1)</name>
    <dbReference type="NCBI Taxonomy" id="572544"/>
    <lineage>
        <taxon>Bacteria</taxon>
        <taxon>Fusobacteriati</taxon>
        <taxon>Fusobacteriota</taxon>
        <taxon>Fusobacteriia</taxon>
        <taxon>Fusobacteriales</taxon>
        <taxon>Fusobacteriaceae</taxon>
        <taxon>Ilyobacter</taxon>
    </lineage>
</organism>
<feature type="domain" description="D-galactarate/Altronate dehydratase C-terminal" evidence="4">
    <location>
        <begin position="142"/>
        <end position="384"/>
    </location>
</feature>
<dbReference type="HOGENOM" id="CLU_029189_1_0_0"/>
<keyword evidence="6" id="KW-1185">Reference proteome</keyword>
<dbReference type="PANTHER" id="PTHR30536">
    <property type="entry name" value="ALTRONATE/GALACTARATE DEHYDRATASE"/>
    <property type="match status" value="1"/>
</dbReference>
<dbReference type="Pfam" id="PF20629">
    <property type="entry name" value="GD_AH_C"/>
    <property type="match status" value="1"/>
</dbReference>
<feature type="domain" description="D-galactarate/Altronate dehydratase second" evidence="3">
    <location>
        <begin position="5"/>
        <end position="132"/>
    </location>
</feature>
<dbReference type="InterPro" id="IPR007392">
    <property type="entry name" value="GD_AH_second"/>
</dbReference>
<evidence type="ECO:0000313" key="6">
    <source>
        <dbReference type="Proteomes" id="UP000006875"/>
    </source>
</evidence>
<reference evidence="5 6" key="1">
    <citation type="journal article" date="2010" name="Stand. Genomic Sci.">
        <title>Complete genome sequence of Ilyobacter polytropus type strain (CuHbu1).</title>
        <authorList>
            <person name="Sikorski J."/>
            <person name="Chertkov O."/>
            <person name="Lapidus A."/>
            <person name="Nolan M."/>
            <person name="Lucas S."/>
            <person name="Del Rio T.G."/>
            <person name="Tice H."/>
            <person name="Cheng J.F."/>
            <person name="Tapia R."/>
            <person name="Han C."/>
            <person name="Goodwin L."/>
            <person name="Pitluck S."/>
            <person name="Liolios K."/>
            <person name="Ivanova N."/>
            <person name="Mavromatis K."/>
            <person name="Mikhailova N."/>
            <person name="Pati A."/>
            <person name="Chen A."/>
            <person name="Palaniappan K."/>
            <person name="Land M."/>
            <person name="Hauser L."/>
            <person name="Chang Y.J."/>
            <person name="Jeffries C.D."/>
            <person name="Brambilla E."/>
            <person name="Yasawong M."/>
            <person name="Rohde M."/>
            <person name="Pukall R."/>
            <person name="Spring S."/>
            <person name="Goker M."/>
            <person name="Woyke T."/>
            <person name="Bristow J."/>
            <person name="Eisen J.A."/>
            <person name="Markowitz V."/>
            <person name="Hugenholtz P."/>
            <person name="Kyrpides N.C."/>
            <person name="Klenk H.P."/>
        </authorList>
    </citation>
    <scope>NUCLEOTIDE SEQUENCE [LARGE SCALE GENOMIC DNA]</scope>
    <source>
        <strain evidence="6">ATCC 51220 / DSM 2926 / LMG 16218 / CuHBu1</strain>
    </source>
</reference>
<protein>
    <submittedName>
        <fullName evidence="5">Altronate dehydratase</fullName>
        <ecNumber evidence="5">4.2.1.7</ecNumber>
    </submittedName>
</protein>
<dbReference type="eggNOG" id="COG2721">
    <property type="taxonomic scope" value="Bacteria"/>
</dbReference>
<evidence type="ECO:0000256" key="2">
    <source>
        <dbReference type="ARBA" id="ARBA00023239"/>
    </source>
</evidence>
<name>E3H6A4_ILYPC</name>
<evidence type="ECO:0000259" key="3">
    <source>
        <dbReference type="Pfam" id="PF04295"/>
    </source>
</evidence>
<dbReference type="Proteomes" id="UP000006875">
    <property type="component" value="Chromosome"/>
</dbReference>
<dbReference type="Pfam" id="PF04295">
    <property type="entry name" value="GD_AH_second"/>
    <property type="match status" value="1"/>
</dbReference>
<dbReference type="GO" id="GO:0019698">
    <property type="term" value="P:D-galacturonate catabolic process"/>
    <property type="evidence" value="ECO:0007669"/>
    <property type="project" value="TreeGrafter"/>
</dbReference>
<evidence type="ECO:0000259" key="4">
    <source>
        <dbReference type="Pfam" id="PF20629"/>
    </source>
</evidence>
<dbReference type="STRING" id="572544.Ilyop_0074"/>
<keyword evidence="2 5" id="KW-0456">Lyase</keyword>
<dbReference type="AlphaFoldDB" id="E3H6A4"/>
<sequence>MKIQGYRRENGKVGIRNHVAILPSSVCASETAVRISNLVPGTVALPHQHGCCQVGADSEQTINTLIGLGSNPNVAKVLVVGLGCEGAEPLRISEEIKKTGKEVQMITIQNCGGTLKTIEEGARIARKMITKVAMLKKEEIDISELTLAIECGGTDTTSGLCANPAVGTASDILLSHGGTAMLSETTELIGAEHVLANRAVSSEVKDKLLEIVKRTEDRAMSLGVDIRGGQPTPGNIEGGVITIEEKSLGCIYKAGSSDIQGVLEYGEIPSSGKGFYVMDTPGQDIESITGMVAGGAQLVIFTTGRGTPTGFPIAPVIKITGNETTYNNMIDNIDINAGRVITEGASIKSIGEEIFSEMMEVSNGKPTKSESLGHKEFGIYKIAPTF</sequence>
<proteinExistence type="inferred from homology"/>
<dbReference type="GO" id="GO:0008789">
    <property type="term" value="F:altronate dehydratase activity"/>
    <property type="evidence" value="ECO:0007669"/>
    <property type="project" value="UniProtKB-EC"/>
</dbReference>
<dbReference type="EC" id="4.2.1.7" evidence="5"/>
<gene>
    <name evidence="5" type="ordered locus">Ilyop_0074</name>
</gene>